<proteinExistence type="predicted"/>
<protein>
    <submittedName>
        <fullName evidence="6">Glycoside hydrolase family 13 protein</fullName>
    </submittedName>
</protein>
<keyword evidence="7" id="KW-1185">Reference proteome</keyword>
<reference evidence="6" key="1">
    <citation type="submission" date="2022-10" db="EMBL/GenBank/DDBJ databases">
        <title>Two novel species of Flavobacterium.</title>
        <authorList>
            <person name="Liu Q."/>
            <person name="Xin Y.-H."/>
        </authorList>
    </citation>
    <scope>NUCLEOTIDE SEQUENCE</scope>
    <source>
        <strain evidence="6">LS1R47</strain>
    </source>
</reference>
<dbReference type="SMART" id="SM00642">
    <property type="entry name" value="Aamy"/>
    <property type="match status" value="1"/>
</dbReference>
<dbReference type="InterPro" id="IPR013780">
    <property type="entry name" value="Glyco_hydro_b"/>
</dbReference>
<keyword evidence="4" id="KW-0732">Signal</keyword>
<feature type="chain" id="PRO_5040815516" evidence="4">
    <location>
        <begin position="28"/>
        <end position="621"/>
    </location>
</feature>
<keyword evidence="1 6" id="KW-0378">Hydrolase</keyword>
<dbReference type="PANTHER" id="PTHR10357:SF210">
    <property type="entry name" value="MALTODEXTRIN GLUCOSIDASE"/>
    <property type="match status" value="1"/>
</dbReference>
<keyword evidence="2" id="KW-0326">Glycosidase</keyword>
<evidence type="ECO:0000259" key="5">
    <source>
        <dbReference type="SMART" id="SM00642"/>
    </source>
</evidence>
<dbReference type="Gene3D" id="3.20.20.80">
    <property type="entry name" value="Glycosidases"/>
    <property type="match status" value="1"/>
</dbReference>
<dbReference type="PANTHER" id="PTHR10357">
    <property type="entry name" value="ALPHA-AMYLASE FAMILY MEMBER"/>
    <property type="match status" value="1"/>
</dbReference>
<dbReference type="GO" id="GO:0016798">
    <property type="term" value="F:hydrolase activity, acting on glycosyl bonds"/>
    <property type="evidence" value="ECO:0007669"/>
    <property type="project" value="UniProtKB-KW"/>
</dbReference>
<dbReference type="InterPro" id="IPR017853">
    <property type="entry name" value="GH"/>
</dbReference>
<accession>A0A9X3C0F5</accession>
<dbReference type="CDD" id="cd11340">
    <property type="entry name" value="AmyAc_bac_CMD_like_3"/>
    <property type="match status" value="1"/>
</dbReference>
<evidence type="ECO:0000313" key="6">
    <source>
        <dbReference type="EMBL" id="MCV9931540.1"/>
    </source>
</evidence>
<organism evidence="6 7">
    <name type="scientific">Flavobacterium frigoritolerans</name>
    <dbReference type="NCBI Taxonomy" id="2987686"/>
    <lineage>
        <taxon>Bacteria</taxon>
        <taxon>Pseudomonadati</taxon>
        <taxon>Bacteroidota</taxon>
        <taxon>Flavobacteriia</taxon>
        <taxon>Flavobacteriales</taxon>
        <taxon>Flavobacteriaceae</taxon>
        <taxon>Flavobacterium</taxon>
    </lineage>
</organism>
<feature type="region of interest" description="Disordered" evidence="3">
    <location>
        <begin position="142"/>
        <end position="165"/>
    </location>
</feature>
<dbReference type="InterPro" id="IPR014756">
    <property type="entry name" value="Ig_E-set"/>
</dbReference>
<dbReference type="RefSeq" id="WP_264285857.1">
    <property type="nucleotide sequence ID" value="NZ_JAOZEV010000002.1"/>
</dbReference>
<evidence type="ECO:0000256" key="1">
    <source>
        <dbReference type="ARBA" id="ARBA00022801"/>
    </source>
</evidence>
<dbReference type="AlphaFoldDB" id="A0A9X3C0F5"/>
<dbReference type="Pfam" id="PF09087">
    <property type="entry name" value="Cyc-maltodext_N"/>
    <property type="match status" value="1"/>
</dbReference>
<dbReference type="SUPFAM" id="SSF51011">
    <property type="entry name" value="Glycosyl hydrolase domain"/>
    <property type="match status" value="1"/>
</dbReference>
<dbReference type="GO" id="GO:0005975">
    <property type="term" value="P:carbohydrate metabolic process"/>
    <property type="evidence" value="ECO:0007669"/>
    <property type="project" value="InterPro"/>
</dbReference>
<dbReference type="EMBL" id="JAOZEV010000002">
    <property type="protein sequence ID" value="MCV9931540.1"/>
    <property type="molecule type" value="Genomic_DNA"/>
</dbReference>
<dbReference type="InterPro" id="IPR006047">
    <property type="entry name" value="GH13_cat_dom"/>
</dbReference>
<name>A0A9X3C0F5_9FLAO</name>
<dbReference type="Proteomes" id="UP001151133">
    <property type="component" value="Unassembled WGS sequence"/>
</dbReference>
<dbReference type="Gene3D" id="2.60.40.10">
    <property type="entry name" value="Immunoglobulins"/>
    <property type="match status" value="1"/>
</dbReference>
<sequence length="621" mass="71636">MKIPLQTNQTLYRILLVVLLFSASAKAQIQKTEPPFWYAGMNNPELQIMFYGKNIAQYEPTVSNNVVIKDIKKTENPNYIFVTIDTKNIPASELVFSFKNKNKVAYTQKYSLKKRRENSAQRKSFDASDMMYLIMPDRFANGNPKNDSDPSLVEKANRSIPGGRHGGDIEGIIQNLDYISSLGATTIWNTPLNEDNDKEHSYHTYAQSDVYKIDSRYGTNEDYVRLSNEMHKRNMKLVMDYVTNHWGITHWMMKDLPTKSWINQFENYTQTHHRREVITDIHASKLDKEVCIDGWFVPSMPDLNLKNPLVAKYLTQNAIWWIEYADLDGFRVDTYNYSDPAAMANWAKSVTDEYPNFNIVGEIWMHNQANLAYWQKDSKIGAIQNYNSNLPSVMDFTLHNQIGSAFNEDEATWDNGMIKFYNNFALDYLYPNTNNILVFAENHDTSRINDLYKYDIAKYKLVMTLMATVRGIPQLYYGSEIGMGGDKSQGDGGIRLDFPGGWKGDTNNAFTAAGRTAKQAEYFDFTSKLFNWRKSNEAVHFGKMTHYIPENNTYVYFRYTDAKTVMVVFNNNAKEQTIKTNRFKENIKNFKSGKDVLTGKTFDLTSEITLEPKSAIVLELE</sequence>
<comment type="caution">
    <text evidence="6">The sequence shown here is derived from an EMBL/GenBank/DDBJ whole genome shotgun (WGS) entry which is preliminary data.</text>
</comment>
<feature type="signal peptide" evidence="4">
    <location>
        <begin position="1"/>
        <end position="27"/>
    </location>
</feature>
<evidence type="ECO:0000313" key="7">
    <source>
        <dbReference type="Proteomes" id="UP001151133"/>
    </source>
</evidence>
<dbReference type="InterPro" id="IPR015171">
    <property type="entry name" value="Cyc-maltodext_N"/>
</dbReference>
<dbReference type="SUPFAM" id="SSF51445">
    <property type="entry name" value="(Trans)glycosidases"/>
    <property type="match status" value="1"/>
</dbReference>
<feature type="domain" description="Glycosyl hydrolase family 13 catalytic" evidence="5">
    <location>
        <begin position="133"/>
        <end position="533"/>
    </location>
</feature>
<dbReference type="SUPFAM" id="SSF81296">
    <property type="entry name" value="E set domains"/>
    <property type="match status" value="1"/>
</dbReference>
<evidence type="ECO:0000256" key="3">
    <source>
        <dbReference type="SAM" id="MobiDB-lite"/>
    </source>
</evidence>
<dbReference type="InterPro" id="IPR013783">
    <property type="entry name" value="Ig-like_fold"/>
</dbReference>
<dbReference type="Pfam" id="PF00128">
    <property type="entry name" value="Alpha-amylase"/>
    <property type="match status" value="1"/>
</dbReference>
<dbReference type="Gene3D" id="2.60.40.1180">
    <property type="entry name" value="Golgi alpha-mannosidase II"/>
    <property type="match status" value="1"/>
</dbReference>
<evidence type="ECO:0000256" key="2">
    <source>
        <dbReference type="ARBA" id="ARBA00023295"/>
    </source>
</evidence>
<gene>
    <name evidence="6" type="ORF">OIU80_04545</name>
</gene>
<evidence type="ECO:0000256" key="4">
    <source>
        <dbReference type="SAM" id="SignalP"/>
    </source>
</evidence>